<proteinExistence type="predicted"/>
<dbReference type="InterPro" id="IPR009009">
    <property type="entry name" value="RlpA-like_DPBB"/>
</dbReference>
<feature type="domain" description="RlpA-like protein double-psi beta-barrel" evidence="3">
    <location>
        <begin position="114"/>
        <end position="169"/>
    </location>
</feature>
<dbReference type="EMBL" id="CP064815">
    <property type="protein sequence ID" value="QPG76058.1"/>
    <property type="molecule type" value="Genomic_DNA"/>
</dbReference>
<reference evidence="4" key="1">
    <citation type="submission" date="2020-10" db="EMBL/GenBank/DDBJ databases">
        <authorList>
            <person name="Roach M.J.R."/>
        </authorList>
    </citation>
    <scope>NUCLEOTIDE SEQUENCE</scope>
    <source>
        <strain evidence="4">CBS 1945</strain>
    </source>
</reference>
<feature type="region of interest" description="Disordered" evidence="2">
    <location>
        <begin position="29"/>
        <end position="78"/>
    </location>
</feature>
<feature type="compositionally biased region" description="Low complexity" evidence="2">
    <location>
        <begin position="29"/>
        <end position="70"/>
    </location>
</feature>
<dbReference type="PANTHER" id="PTHR31836:SF28">
    <property type="entry name" value="SRCR DOMAIN-CONTAINING PROTEIN-RELATED"/>
    <property type="match status" value="1"/>
</dbReference>
<dbReference type="KEGG" id="bnn:FOA43_003444"/>
<dbReference type="InterPro" id="IPR036908">
    <property type="entry name" value="RlpA-like_sf"/>
</dbReference>
<dbReference type="PANTHER" id="PTHR31836">
    <property type="match status" value="1"/>
</dbReference>
<evidence type="ECO:0000313" key="5">
    <source>
        <dbReference type="Proteomes" id="UP000662931"/>
    </source>
</evidence>
<sequence length="173" mass="18108">MQSYGTYIANSTSFDNGTATTTSDITASSSSIQFSLTEEEATPSATSSEASSIPNSPVSTTSSTLASQATGDAKTGRGTFYEVGNDNCGTSSTDEDLVCAIAKSLYDSSASSDSISTYCGEYITANYDGKSVRVKVVDSCESCAETDLDFSPSAFQQLADLDIGVIEITWNWD</sequence>
<name>A0A875S524_EENNA</name>
<dbReference type="AlphaFoldDB" id="A0A875S524"/>
<organism evidence="4 5">
    <name type="scientific">Eeniella nana</name>
    <name type="common">Yeast</name>
    <name type="synonym">Brettanomyces nanus</name>
    <dbReference type="NCBI Taxonomy" id="13502"/>
    <lineage>
        <taxon>Eukaryota</taxon>
        <taxon>Fungi</taxon>
        <taxon>Dikarya</taxon>
        <taxon>Ascomycota</taxon>
        <taxon>Saccharomycotina</taxon>
        <taxon>Pichiomycetes</taxon>
        <taxon>Pichiales</taxon>
        <taxon>Pichiaceae</taxon>
        <taxon>Brettanomyces</taxon>
    </lineage>
</organism>
<dbReference type="CDD" id="cd22191">
    <property type="entry name" value="DPBB_RlpA_EXP_N-like"/>
    <property type="match status" value="1"/>
</dbReference>
<gene>
    <name evidence="4" type="ORF">FOA43_003444</name>
</gene>
<evidence type="ECO:0000256" key="1">
    <source>
        <dbReference type="ARBA" id="ARBA00022729"/>
    </source>
</evidence>
<keyword evidence="5" id="KW-1185">Reference proteome</keyword>
<dbReference type="RefSeq" id="XP_038779623.1">
    <property type="nucleotide sequence ID" value="XM_038923695.1"/>
</dbReference>
<evidence type="ECO:0000313" key="4">
    <source>
        <dbReference type="EMBL" id="QPG76058.1"/>
    </source>
</evidence>
<keyword evidence="1" id="KW-0732">Signal</keyword>
<dbReference type="Proteomes" id="UP000662931">
    <property type="component" value="Chromosome 4"/>
</dbReference>
<dbReference type="InterPro" id="IPR051477">
    <property type="entry name" value="Expansin_CellWall"/>
</dbReference>
<accession>A0A875S524</accession>
<dbReference type="SUPFAM" id="SSF50685">
    <property type="entry name" value="Barwin-like endoglucanases"/>
    <property type="match status" value="1"/>
</dbReference>
<evidence type="ECO:0000259" key="3">
    <source>
        <dbReference type="Pfam" id="PF03330"/>
    </source>
</evidence>
<dbReference type="GeneID" id="62196844"/>
<evidence type="ECO:0000256" key="2">
    <source>
        <dbReference type="SAM" id="MobiDB-lite"/>
    </source>
</evidence>
<dbReference type="Gene3D" id="2.40.40.10">
    <property type="entry name" value="RlpA-like domain"/>
    <property type="match status" value="1"/>
</dbReference>
<protein>
    <recommendedName>
        <fullName evidence="3">RlpA-like protein double-psi beta-barrel domain-containing protein</fullName>
    </recommendedName>
</protein>
<dbReference type="Pfam" id="PF03330">
    <property type="entry name" value="DPBB_1"/>
    <property type="match status" value="1"/>
</dbReference>
<dbReference type="OrthoDB" id="623670at2759"/>